<reference evidence="2 3" key="1">
    <citation type="submission" date="2019-05" db="EMBL/GenBank/DDBJ databases">
        <title>Pseudomonas edaphica sp. nov., isolated from rhizospheric soil of Cistus ladanifer L. in Spain.</title>
        <authorList>
            <person name="Peix A."/>
        </authorList>
    </citation>
    <scope>NUCLEOTIDE SEQUENCE [LARGE SCALE GENOMIC DNA]</scope>
    <source>
        <strain evidence="2 3">RD25</strain>
    </source>
</reference>
<organism evidence="2 3">
    <name type="scientific">Pseudomonas edaphica</name>
    <dbReference type="NCBI Taxonomy" id="2006980"/>
    <lineage>
        <taxon>Bacteria</taxon>
        <taxon>Pseudomonadati</taxon>
        <taxon>Pseudomonadota</taxon>
        <taxon>Gammaproteobacteria</taxon>
        <taxon>Pseudomonadales</taxon>
        <taxon>Pseudomonadaceae</taxon>
        <taxon>Pseudomonas</taxon>
    </lineage>
</organism>
<keyword evidence="3" id="KW-1185">Reference proteome</keyword>
<proteinExistence type="predicted"/>
<comment type="caution">
    <text evidence="2">The sequence shown here is derived from an EMBL/GenBank/DDBJ whole genome shotgun (WGS) entry which is preliminary data.</text>
</comment>
<protein>
    <submittedName>
        <fullName evidence="2">Uncharacterized protein</fullName>
    </submittedName>
</protein>
<accession>A0ABY2TY54</accession>
<dbReference type="Proteomes" id="UP000304941">
    <property type="component" value="Unassembled WGS sequence"/>
</dbReference>
<evidence type="ECO:0000256" key="1">
    <source>
        <dbReference type="SAM" id="MobiDB-lite"/>
    </source>
</evidence>
<evidence type="ECO:0000313" key="2">
    <source>
        <dbReference type="EMBL" id="TLG88550.1"/>
    </source>
</evidence>
<gene>
    <name evidence="2" type="ORF">FEM54_25940</name>
</gene>
<feature type="region of interest" description="Disordered" evidence="1">
    <location>
        <begin position="54"/>
        <end position="73"/>
    </location>
</feature>
<sequence length="73" mass="8064">MEIKQCGSWLACDADTSVYESHRGDAIAAVRRFDKPAPTLGFVVFTRRRFSLPFPPQAHRTGTTGHANQPPHG</sequence>
<name>A0ABY2TY54_9PSED</name>
<dbReference type="EMBL" id="VBVZ01000536">
    <property type="protein sequence ID" value="TLG88550.1"/>
    <property type="molecule type" value="Genomic_DNA"/>
</dbReference>
<evidence type="ECO:0000313" key="3">
    <source>
        <dbReference type="Proteomes" id="UP000304941"/>
    </source>
</evidence>